<comment type="caution">
    <text evidence="2">The sequence shown here is derived from an EMBL/GenBank/DDBJ whole genome shotgun (WGS) entry which is preliminary data.</text>
</comment>
<name>A0ABS9P739_9GAMM</name>
<dbReference type="Proteomes" id="UP000814385">
    <property type="component" value="Unassembled WGS sequence"/>
</dbReference>
<evidence type="ECO:0000313" key="2">
    <source>
        <dbReference type="EMBL" id="MCG6657602.1"/>
    </source>
</evidence>
<accession>A0ABS9P739</accession>
<protein>
    <recommendedName>
        <fullName evidence="4">Rubrerythrin diiron-binding domain-containing protein</fullName>
    </recommendedName>
</protein>
<evidence type="ECO:0000256" key="1">
    <source>
        <dbReference type="SAM" id="MobiDB-lite"/>
    </source>
</evidence>
<keyword evidence="3" id="KW-1185">Reference proteome</keyword>
<gene>
    <name evidence="2" type="ORF">HOP52_07475</name>
</gene>
<sequence length="169" mass="18864">MPRTQTTTARLVLVLDELLTLADAHERAELTRYRRLAFNFLTFNTATSRLMASLGIQCEIRVEELQRIARQLGIDPSPTGGTKQRQGHNGRSTHRFFIDGPDAALDELQQAIAGAEYSLHFYEHLRDASAIPDLFPALSAMIRQKRAEHAVLEEYLASFREAGRAASAG</sequence>
<proteinExistence type="predicted"/>
<dbReference type="RefSeq" id="WP_238976748.1">
    <property type="nucleotide sequence ID" value="NZ_JABFUC010000005.1"/>
</dbReference>
<feature type="region of interest" description="Disordered" evidence="1">
    <location>
        <begin position="73"/>
        <end position="92"/>
    </location>
</feature>
<dbReference type="EMBL" id="JABFUC010000005">
    <property type="protein sequence ID" value="MCG6657602.1"/>
    <property type="molecule type" value="Genomic_DNA"/>
</dbReference>
<organism evidence="2 3">
    <name type="scientific">Billgrantia campisalis</name>
    <dbReference type="NCBI Taxonomy" id="74661"/>
    <lineage>
        <taxon>Bacteria</taxon>
        <taxon>Pseudomonadati</taxon>
        <taxon>Pseudomonadota</taxon>
        <taxon>Gammaproteobacteria</taxon>
        <taxon>Oceanospirillales</taxon>
        <taxon>Halomonadaceae</taxon>
        <taxon>Billgrantia</taxon>
    </lineage>
</organism>
<reference evidence="2 3" key="1">
    <citation type="submission" date="2020-05" db="EMBL/GenBank/DDBJ databases">
        <title>Comparative genomic analysis of denitrifying bacteria from Halomonas genus.</title>
        <authorList>
            <person name="Wang L."/>
            <person name="Shao Z."/>
        </authorList>
    </citation>
    <scope>NUCLEOTIDE SEQUENCE [LARGE SCALE GENOMIC DNA]</scope>
    <source>
        <strain evidence="2 3">A4</strain>
    </source>
</reference>
<evidence type="ECO:0008006" key="4">
    <source>
        <dbReference type="Google" id="ProtNLM"/>
    </source>
</evidence>
<evidence type="ECO:0000313" key="3">
    <source>
        <dbReference type="Proteomes" id="UP000814385"/>
    </source>
</evidence>